<gene>
    <name evidence="1" type="ORF">SVUK_LOCUS7810</name>
</gene>
<evidence type="ECO:0000313" key="2">
    <source>
        <dbReference type="Proteomes" id="UP000270094"/>
    </source>
</evidence>
<dbReference type="Proteomes" id="UP000270094">
    <property type="component" value="Unassembled WGS sequence"/>
</dbReference>
<evidence type="ECO:0000313" key="1">
    <source>
        <dbReference type="EMBL" id="VDM72812.1"/>
    </source>
</evidence>
<organism evidence="1 2">
    <name type="scientific">Strongylus vulgaris</name>
    <name type="common">Blood worm</name>
    <dbReference type="NCBI Taxonomy" id="40348"/>
    <lineage>
        <taxon>Eukaryota</taxon>
        <taxon>Metazoa</taxon>
        <taxon>Ecdysozoa</taxon>
        <taxon>Nematoda</taxon>
        <taxon>Chromadorea</taxon>
        <taxon>Rhabditida</taxon>
        <taxon>Rhabditina</taxon>
        <taxon>Rhabditomorpha</taxon>
        <taxon>Strongyloidea</taxon>
        <taxon>Strongylidae</taxon>
        <taxon>Strongylus</taxon>
    </lineage>
</organism>
<sequence>MILAAALDISTKEVIGVAPREIWEMLRERHSTRAITICDARQLLTVIRALFFLACTAGEAHITFWKEWTSSIITAQDVIAALAKHKADQDQETIPETLADEAIDQEFRVCSIGSSESEIDIFKSHE</sequence>
<accession>A0A3P7L065</accession>
<name>A0A3P7L065_STRVU</name>
<dbReference type="AlphaFoldDB" id="A0A3P7L065"/>
<keyword evidence="2" id="KW-1185">Reference proteome</keyword>
<dbReference type="OrthoDB" id="5802353at2759"/>
<protein>
    <submittedName>
        <fullName evidence="1">Uncharacterized protein</fullName>
    </submittedName>
</protein>
<dbReference type="EMBL" id="UYYB01027357">
    <property type="protein sequence ID" value="VDM72812.1"/>
    <property type="molecule type" value="Genomic_DNA"/>
</dbReference>
<proteinExistence type="predicted"/>
<reference evidence="1 2" key="1">
    <citation type="submission" date="2018-11" db="EMBL/GenBank/DDBJ databases">
        <authorList>
            <consortium name="Pathogen Informatics"/>
        </authorList>
    </citation>
    <scope>NUCLEOTIDE SEQUENCE [LARGE SCALE GENOMIC DNA]</scope>
</reference>